<dbReference type="AlphaFoldDB" id="A0A1Y0IQH5"/>
<feature type="region of interest" description="Disordered" evidence="1">
    <location>
        <begin position="180"/>
        <end position="208"/>
    </location>
</feature>
<gene>
    <name evidence="2" type="ORF">CBW65_14635</name>
</gene>
<protein>
    <submittedName>
        <fullName evidence="2">Uncharacterized protein</fullName>
    </submittedName>
</protein>
<dbReference type="RefSeq" id="WP_087457461.1">
    <property type="nucleotide sequence ID" value="NZ_CP021434.1"/>
</dbReference>
<dbReference type="EMBL" id="CP021434">
    <property type="protein sequence ID" value="ARU62096.1"/>
    <property type="molecule type" value="Genomic_DNA"/>
</dbReference>
<dbReference type="OrthoDB" id="9821153at2"/>
<dbReference type="Proteomes" id="UP000195437">
    <property type="component" value="Chromosome"/>
</dbReference>
<reference evidence="3" key="1">
    <citation type="submission" date="2017-05" db="EMBL/GenBank/DDBJ databases">
        <authorList>
            <person name="Sung H."/>
        </authorList>
    </citation>
    <scope>NUCLEOTIDE SEQUENCE [LARGE SCALE GENOMIC DNA]</scope>
    <source>
        <strain evidence="3">AR23208</strain>
    </source>
</reference>
<keyword evidence="3" id="KW-1185">Reference proteome</keyword>
<dbReference type="SUPFAM" id="SSF46785">
    <property type="entry name" value="Winged helix' DNA-binding domain"/>
    <property type="match status" value="1"/>
</dbReference>
<evidence type="ECO:0000313" key="2">
    <source>
        <dbReference type="EMBL" id="ARU62096.1"/>
    </source>
</evidence>
<evidence type="ECO:0000313" key="3">
    <source>
        <dbReference type="Proteomes" id="UP000195437"/>
    </source>
</evidence>
<proteinExistence type="predicted"/>
<dbReference type="InterPro" id="IPR036390">
    <property type="entry name" value="WH_DNA-bd_sf"/>
</dbReference>
<organism evidence="2 3">
    <name type="scientific">Tumebacillus avium</name>
    <dbReference type="NCBI Taxonomy" id="1903704"/>
    <lineage>
        <taxon>Bacteria</taxon>
        <taxon>Bacillati</taxon>
        <taxon>Bacillota</taxon>
        <taxon>Bacilli</taxon>
        <taxon>Bacillales</taxon>
        <taxon>Alicyclobacillaceae</taxon>
        <taxon>Tumebacillus</taxon>
    </lineage>
</organism>
<name>A0A1Y0IQH5_9BACL</name>
<accession>A0A1Y0IQH5</accession>
<evidence type="ECO:0000256" key="1">
    <source>
        <dbReference type="SAM" id="MobiDB-lite"/>
    </source>
</evidence>
<dbReference type="KEGG" id="tum:CBW65_14635"/>
<sequence>MTTQKFYIPIPNSFYGTEKISSHALYLYAHLYQGRTYLTNTTKTNLSLIESEIKFVKKGQDNRNYILQALECLITRGDIVCTYLDLKKDKQLDISFPKVNGYEKIPVSYSDMTDNHEKYMILCYITKTKRSISFYEFADILSCSLAHVKKVISEMETEGSIQVKHGKYFINAEGLPQREKNSYSVNSRTNKAVSSQTETVNSEDMEDDPEHNWYVRDAKLSVRDFQYYLSTDDEKLIPYAEKRIEAIRQSEAGTKFIDRMLKEAKANNRAFNEYFGDSESQLKKINEFQRITQQVTERVQNQSVESNKVIDLATLWD</sequence>
<feature type="compositionally biased region" description="Polar residues" evidence="1">
    <location>
        <begin position="182"/>
        <end position="200"/>
    </location>
</feature>